<comment type="caution">
    <text evidence="1">The sequence shown here is derived from an EMBL/GenBank/DDBJ whole genome shotgun (WGS) entry which is preliminary data.</text>
</comment>
<dbReference type="Proteomes" id="UP000008784">
    <property type="component" value="Unassembled WGS sequence"/>
</dbReference>
<keyword evidence="2" id="KW-1185">Reference proteome</keyword>
<organism evidence="1 2">
    <name type="scientific">Arthrobotrys oligospora (strain ATCC 24927 / CBS 115.81 / DSM 1491)</name>
    <name type="common">Nematode-trapping fungus</name>
    <name type="synonym">Didymozoophaga oligospora</name>
    <dbReference type="NCBI Taxonomy" id="756982"/>
    <lineage>
        <taxon>Eukaryota</taxon>
        <taxon>Fungi</taxon>
        <taxon>Dikarya</taxon>
        <taxon>Ascomycota</taxon>
        <taxon>Pezizomycotina</taxon>
        <taxon>Orbiliomycetes</taxon>
        <taxon>Orbiliales</taxon>
        <taxon>Orbiliaceae</taxon>
        <taxon>Orbilia</taxon>
        <taxon>Orbilia oligospora</taxon>
    </lineage>
</organism>
<proteinExistence type="predicted"/>
<gene>
    <name evidence="1" type="ORF">AOL_s00006g529</name>
</gene>
<dbReference type="RefSeq" id="XP_011118140.1">
    <property type="nucleotide sequence ID" value="XM_011119838.1"/>
</dbReference>
<sequence length="300" mass="34706">MISICSRALAALIRVPTFGTPKTHPILVKYKYVDQVPGMIRRFTRSTSPKQSKVAWILISEFKKANIGVSEAGRRVIESAYASAPENTLQDSEDLLEHWTKDKQVGLPPSDSIWCIDHNWRCGEIRSMVQDYKTFKIWEAMYARSEVFKRLIDEDEEILKIDEWEDIRRDRIQHQYLWNLLDGMFSDGIFVRQDFASADPKRTKSRGCVVPVTPRRIVMKEPAMQWDDAGHTFAHNESLEEDDIVAEDEIRTPGYPWSSALDYDRLLSEYQPPNRWPVHGFSHETVGSTPLSLHGHDAWD</sequence>
<dbReference type="AlphaFoldDB" id="G1X0X8"/>
<protein>
    <submittedName>
        <fullName evidence="1">Uncharacterized protein</fullName>
    </submittedName>
</protein>
<name>G1X0X8_ARTOA</name>
<dbReference type="GeneID" id="22889074"/>
<reference evidence="1 2" key="1">
    <citation type="journal article" date="2011" name="PLoS Pathog.">
        <title>Genomic and proteomic analyses of the fungus Arthrobotrys oligospora provide insights into nematode-trap formation.</title>
        <authorList>
            <person name="Yang J."/>
            <person name="Wang L."/>
            <person name="Ji X."/>
            <person name="Feng Y."/>
            <person name="Li X."/>
            <person name="Zou C."/>
            <person name="Xu J."/>
            <person name="Ren Y."/>
            <person name="Mi Q."/>
            <person name="Wu J."/>
            <person name="Liu S."/>
            <person name="Liu Y."/>
            <person name="Huang X."/>
            <person name="Wang H."/>
            <person name="Niu X."/>
            <person name="Li J."/>
            <person name="Liang L."/>
            <person name="Luo Y."/>
            <person name="Ji K."/>
            <person name="Zhou W."/>
            <person name="Yu Z."/>
            <person name="Li G."/>
            <person name="Liu Y."/>
            <person name="Li L."/>
            <person name="Qiao M."/>
            <person name="Feng L."/>
            <person name="Zhang K.-Q."/>
        </authorList>
    </citation>
    <scope>NUCLEOTIDE SEQUENCE [LARGE SCALE GENOMIC DNA]</scope>
    <source>
        <strain evidence="2">ATCC 24927 / CBS 115.81 / DSM 1491</strain>
    </source>
</reference>
<dbReference type="InParanoid" id="G1X0X8"/>
<dbReference type="HOGENOM" id="CLU_927404_0_0_1"/>
<evidence type="ECO:0000313" key="2">
    <source>
        <dbReference type="Proteomes" id="UP000008784"/>
    </source>
</evidence>
<evidence type="ECO:0000313" key="1">
    <source>
        <dbReference type="EMBL" id="EGX53151.1"/>
    </source>
</evidence>
<accession>G1X0X8</accession>
<dbReference type="EMBL" id="ADOT01000014">
    <property type="protein sequence ID" value="EGX53151.1"/>
    <property type="molecule type" value="Genomic_DNA"/>
</dbReference>